<dbReference type="Proteomes" id="UP000829291">
    <property type="component" value="Chromosome 1"/>
</dbReference>
<dbReference type="SMART" id="SM00367">
    <property type="entry name" value="LRR_CC"/>
    <property type="match status" value="1"/>
</dbReference>
<sequence length="460" mass="53338">MPKVKQPASLEQITFDFLVEYFVDLCNRLSCKGDVPRLRRTVALIKELLFPWLPPSRRLLAEFCAKFVEKFREREKKYRGPRPESHVAAALEMIMDVDLTGLRCGYHTMRCMDEHDASRIRGLEKLDITMYGNKGMSSFRLQNLTELYCHYHFNDSYLAIVGSQCLKLRVLDIRNSSRVTDEGLRALGPCSELRVFHFYGHKISAAGTNELLSSHQKIKEFNVNYDILSRPTSQVCPAMQKFCFQTTFVDETHFRAAAALFPNLTDIQIDCKVSGDLRELRALKNLTGLNFYCWNAVSMENLRQLLAIIGENILNLKVITESSRTFVSRTDLQYIYNICKNIQSLEFEYKPLTKIDTLRIPPFSKLKTLKMKKAWKIHDMYVTLQLQQMVELEVLEVYGFGLMNRTVESIMCNHVNFPKLRLVRTSSIHTDNLIRLNRIAKEKNLDFTVQAEIGAFYSQF</sequence>
<keyword evidence="1" id="KW-1185">Reference proteome</keyword>
<dbReference type="InterPro" id="IPR032675">
    <property type="entry name" value="LRR_dom_sf"/>
</dbReference>
<dbReference type="GeneID" id="124296567"/>
<protein>
    <submittedName>
        <fullName evidence="2">Uncharacterized protein LOC124296567</fullName>
    </submittedName>
</protein>
<accession>A0ABM3GPX3</accession>
<organism evidence="1 2">
    <name type="scientific">Neodiprion lecontei</name>
    <name type="common">Redheaded pine sawfly</name>
    <dbReference type="NCBI Taxonomy" id="441921"/>
    <lineage>
        <taxon>Eukaryota</taxon>
        <taxon>Metazoa</taxon>
        <taxon>Ecdysozoa</taxon>
        <taxon>Arthropoda</taxon>
        <taxon>Hexapoda</taxon>
        <taxon>Insecta</taxon>
        <taxon>Pterygota</taxon>
        <taxon>Neoptera</taxon>
        <taxon>Endopterygota</taxon>
        <taxon>Hymenoptera</taxon>
        <taxon>Tenthredinoidea</taxon>
        <taxon>Diprionidae</taxon>
        <taxon>Diprioninae</taxon>
        <taxon>Neodiprion</taxon>
    </lineage>
</organism>
<dbReference type="Gene3D" id="3.80.10.10">
    <property type="entry name" value="Ribonuclease Inhibitor"/>
    <property type="match status" value="2"/>
</dbReference>
<dbReference type="RefSeq" id="XP_046602321.1">
    <property type="nucleotide sequence ID" value="XM_046746365.1"/>
</dbReference>
<evidence type="ECO:0000313" key="2">
    <source>
        <dbReference type="RefSeq" id="XP_046602321.1"/>
    </source>
</evidence>
<name>A0ABM3GPX3_NEOLC</name>
<dbReference type="PANTHER" id="PTHR13318">
    <property type="entry name" value="PARTNER OF PAIRED, ISOFORM B-RELATED"/>
    <property type="match status" value="1"/>
</dbReference>
<dbReference type="InterPro" id="IPR006553">
    <property type="entry name" value="Leu-rich_rpt_Cys-con_subtyp"/>
</dbReference>
<proteinExistence type="predicted"/>
<evidence type="ECO:0000313" key="1">
    <source>
        <dbReference type="Proteomes" id="UP000829291"/>
    </source>
</evidence>
<dbReference type="PANTHER" id="PTHR13318:SF95">
    <property type="entry name" value="F-BOX PROTEIN YLR352W"/>
    <property type="match status" value="1"/>
</dbReference>
<gene>
    <name evidence="2" type="primary">LOC124296567</name>
</gene>
<reference evidence="2" key="1">
    <citation type="submission" date="2025-08" db="UniProtKB">
        <authorList>
            <consortium name="RefSeq"/>
        </authorList>
    </citation>
    <scope>IDENTIFICATION</scope>
    <source>
        <tissue evidence="2">Thorax and Abdomen</tissue>
    </source>
</reference>
<dbReference type="SUPFAM" id="SSF52058">
    <property type="entry name" value="L domain-like"/>
    <property type="match status" value="1"/>
</dbReference>